<dbReference type="Proteomes" id="UP001163823">
    <property type="component" value="Chromosome 2"/>
</dbReference>
<dbReference type="PANTHER" id="PTHR21561">
    <property type="entry name" value="INO80 COMPLEX SUBUNIT B"/>
    <property type="match status" value="1"/>
</dbReference>
<evidence type="ECO:0000259" key="3">
    <source>
        <dbReference type="SMART" id="SM01406"/>
    </source>
</evidence>
<proteinExistence type="predicted"/>
<dbReference type="KEGG" id="qsa:O6P43_003667"/>
<keyword evidence="5" id="KW-1185">Reference proteome</keyword>
<feature type="coiled-coil region" evidence="1">
    <location>
        <begin position="293"/>
        <end position="330"/>
    </location>
</feature>
<reference evidence="4" key="1">
    <citation type="journal article" date="2023" name="Science">
        <title>Elucidation of the pathway for biosynthesis of saponin adjuvants from the soapbark tree.</title>
        <authorList>
            <person name="Reed J."/>
            <person name="Orme A."/>
            <person name="El-Demerdash A."/>
            <person name="Owen C."/>
            <person name="Martin L.B.B."/>
            <person name="Misra R.C."/>
            <person name="Kikuchi S."/>
            <person name="Rejzek M."/>
            <person name="Martin A.C."/>
            <person name="Harkess A."/>
            <person name="Leebens-Mack J."/>
            <person name="Louveau T."/>
            <person name="Stephenson M.J."/>
            <person name="Osbourn A."/>
        </authorList>
    </citation>
    <scope>NUCLEOTIDE SEQUENCE</scope>
    <source>
        <strain evidence="4">S10</strain>
    </source>
</reference>
<feature type="region of interest" description="Disordered" evidence="2">
    <location>
        <begin position="338"/>
        <end position="360"/>
    </location>
</feature>
<name>A0AAD7QFF0_QUISA</name>
<dbReference type="InterPro" id="IPR029523">
    <property type="entry name" value="INO80B/Ies2"/>
</dbReference>
<accession>A0AAD7QFF0</accession>
<dbReference type="SMART" id="SM01406">
    <property type="entry name" value="PAPA-1"/>
    <property type="match status" value="1"/>
</dbReference>
<dbReference type="InterPro" id="IPR006880">
    <property type="entry name" value="INO80B_C"/>
</dbReference>
<dbReference type="Pfam" id="PF04795">
    <property type="entry name" value="PAPA-1"/>
    <property type="match status" value="1"/>
</dbReference>
<dbReference type="GO" id="GO:0031011">
    <property type="term" value="C:Ino80 complex"/>
    <property type="evidence" value="ECO:0007669"/>
    <property type="project" value="InterPro"/>
</dbReference>
<comment type="caution">
    <text evidence="4">The sequence shown here is derived from an EMBL/GenBank/DDBJ whole genome shotgun (WGS) entry which is preliminary data.</text>
</comment>
<evidence type="ECO:0000256" key="1">
    <source>
        <dbReference type="SAM" id="Coils"/>
    </source>
</evidence>
<evidence type="ECO:0000256" key="2">
    <source>
        <dbReference type="SAM" id="MobiDB-lite"/>
    </source>
</evidence>
<protein>
    <submittedName>
        <fullName evidence="4">HIT zinc finger,PAPA-1-like conserved region</fullName>
    </submittedName>
</protein>
<dbReference type="EMBL" id="JARAOO010000002">
    <property type="protein sequence ID" value="KAJ7980384.1"/>
    <property type="molecule type" value="Genomic_DNA"/>
</dbReference>
<feature type="compositionally biased region" description="Acidic residues" evidence="2">
    <location>
        <begin position="225"/>
        <end position="237"/>
    </location>
</feature>
<feature type="domain" description="INO80 complex subunit B-like conserved region" evidence="3">
    <location>
        <begin position="304"/>
        <end position="389"/>
    </location>
</feature>
<dbReference type="PANTHER" id="PTHR21561:SF16">
    <property type="entry name" value="PAPA-1-LIKE FAMILY PROTEIN _ ZINC FINGER (HIT TYPE) FAMILY PROTEIN"/>
    <property type="match status" value="1"/>
</dbReference>
<dbReference type="GO" id="GO:0006338">
    <property type="term" value="P:chromatin remodeling"/>
    <property type="evidence" value="ECO:0007669"/>
    <property type="project" value="InterPro"/>
</dbReference>
<feature type="compositionally biased region" description="Basic and acidic residues" evidence="2">
    <location>
        <begin position="340"/>
        <end position="358"/>
    </location>
</feature>
<gene>
    <name evidence="4" type="ORF">O6P43_003667</name>
</gene>
<sequence length="448" mass="49743">MEKPFRKPDESKNVSANLVSSDELGTENKLKKLKLKVGGVTHTIHTKSTLELALSDSSSVKKFSPCPNGPKLRQNQDDANGNCICPSNKGKGSGFQLEELFRNEYGLGMEYYSTRGKTSGEIANVNHEPVRKSKRIPKRRALDLGFSGEDYEDAEIQYLGRLNASKACLDHNEENEKSEKQHGISKVANCQMSGGLYPDYFVNYGSLGSRNDSRKKFNSEKNYVEEDEEPTSDDEPGSEGKNMKKGSLDFVVGGRKQFIPTTRSRSFDYGSDVISGSDEGVIDFSNGLLPTSSKSKKGKLSEIELQLKKAEAARKRKMQSEKAAREAEAQAIRKILGQDSARKKKEEKLKKRGDEYAQEKSTNSLTLGSKTVRWIMGPTGTIVTFSEDIGLPSIFKTVPCSYPPPREKCAGPNCTNAYKYRDSKSKLPLCSLHCYRAIHETRQPLVAC</sequence>
<dbReference type="InterPro" id="IPR007529">
    <property type="entry name" value="Znf_HIT"/>
</dbReference>
<keyword evidence="1" id="KW-0175">Coiled coil</keyword>
<dbReference type="CDD" id="cd23021">
    <property type="entry name" value="zf-HIT_IN80B"/>
    <property type="match status" value="1"/>
</dbReference>
<evidence type="ECO:0000313" key="5">
    <source>
        <dbReference type="Proteomes" id="UP001163823"/>
    </source>
</evidence>
<evidence type="ECO:0000313" key="4">
    <source>
        <dbReference type="EMBL" id="KAJ7980384.1"/>
    </source>
</evidence>
<dbReference type="Pfam" id="PF04438">
    <property type="entry name" value="zf-HIT"/>
    <property type="match status" value="1"/>
</dbReference>
<feature type="region of interest" description="Disordered" evidence="2">
    <location>
        <begin position="219"/>
        <end position="246"/>
    </location>
</feature>
<organism evidence="4 5">
    <name type="scientific">Quillaja saponaria</name>
    <name type="common">Soap bark tree</name>
    <dbReference type="NCBI Taxonomy" id="32244"/>
    <lineage>
        <taxon>Eukaryota</taxon>
        <taxon>Viridiplantae</taxon>
        <taxon>Streptophyta</taxon>
        <taxon>Embryophyta</taxon>
        <taxon>Tracheophyta</taxon>
        <taxon>Spermatophyta</taxon>
        <taxon>Magnoliopsida</taxon>
        <taxon>eudicotyledons</taxon>
        <taxon>Gunneridae</taxon>
        <taxon>Pentapetalae</taxon>
        <taxon>rosids</taxon>
        <taxon>fabids</taxon>
        <taxon>Fabales</taxon>
        <taxon>Quillajaceae</taxon>
        <taxon>Quillaja</taxon>
    </lineage>
</organism>
<dbReference type="AlphaFoldDB" id="A0AAD7QFF0"/>